<evidence type="ECO:0000256" key="1">
    <source>
        <dbReference type="ARBA" id="ARBA00023015"/>
    </source>
</evidence>
<keyword evidence="7" id="KW-1185">Reference proteome</keyword>
<evidence type="ECO:0000313" key="6">
    <source>
        <dbReference type="EMBL" id="GAA0157772.1"/>
    </source>
</evidence>
<comment type="caution">
    <text evidence="6">The sequence shown here is derived from an EMBL/GenBank/DDBJ whole genome shotgun (WGS) entry which is preliminary data.</text>
</comment>
<dbReference type="GO" id="GO:0005634">
    <property type="term" value="C:nucleus"/>
    <property type="evidence" value="ECO:0007669"/>
    <property type="project" value="TreeGrafter"/>
</dbReference>
<feature type="domain" description="PPC" evidence="5">
    <location>
        <begin position="127"/>
        <end position="277"/>
    </location>
</feature>
<reference evidence="6 7" key="1">
    <citation type="submission" date="2024-01" db="EMBL/GenBank/DDBJ databases">
        <title>The complete chloroplast genome sequence of Lithospermum erythrorhizon: insights into the phylogenetic relationship among Boraginaceae species and the maternal lineages of purple gromwells.</title>
        <authorList>
            <person name="Okada T."/>
            <person name="Watanabe K."/>
        </authorList>
    </citation>
    <scope>NUCLEOTIDE SEQUENCE [LARGE SCALE GENOMIC DNA]</scope>
</reference>
<dbReference type="Pfam" id="PF03479">
    <property type="entry name" value="PCC"/>
    <property type="match status" value="1"/>
</dbReference>
<keyword evidence="2" id="KW-0238">DNA-binding</keyword>
<dbReference type="PANTHER" id="PTHR31100:SF69">
    <property type="entry name" value="AT-HOOK MOTIF NUCLEAR-LOCALIZED PROTEIN 17-RELATED"/>
    <property type="match status" value="1"/>
</dbReference>
<dbReference type="GO" id="GO:0003700">
    <property type="term" value="F:DNA-binding transcription factor activity"/>
    <property type="evidence" value="ECO:0007669"/>
    <property type="project" value="TreeGrafter"/>
</dbReference>
<accession>A0AAV3Q3K8</accession>
<protein>
    <recommendedName>
        <fullName evidence="5">PPC domain-containing protein</fullName>
    </recommendedName>
</protein>
<dbReference type="Gene3D" id="3.30.1330.80">
    <property type="entry name" value="Hypothetical protein, similar to alpha- acetolactate decarboxylase, domain 2"/>
    <property type="match status" value="1"/>
</dbReference>
<keyword evidence="1" id="KW-0805">Transcription regulation</keyword>
<dbReference type="EMBL" id="BAABME010003181">
    <property type="protein sequence ID" value="GAA0157772.1"/>
    <property type="molecule type" value="Genomic_DNA"/>
</dbReference>
<keyword evidence="3" id="KW-0804">Transcription</keyword>
<feature type="compositionally biased region" description="Polar residues" evidence="4">
    <location>
        <begin position="81"/>
        <end position="95"/>
    </location>
</feature>
<dbReference type="Proteomes" id="UP001454036">
    <property type="component" value="Unassembled WGS sequence"/>
</dbReference>
<dbReference type="CDD" id="cd11378">
    <property type="entry name" value="DUF296"/>
    <property type="match status" value="1"/>
</dbReference>
<dbReference type="InterPro" id="IPR014476">
    <property type="entry name" value="AHL15-29"/>
</dbReference>
<dbReference type="InterPro" id="IPR005175">
    <property type="entry name" value="PPC_dom"/>
</dbReference>
<name>A0AAV3Q3K8_LITER</name>
<feature type="compositionally biased region" description="Low complexity" evidence="4">
    <location>
        <begin position="29"/>
        <end position="57"/>
    </location>
</feature>
<feature type="region of interest" description="Disordered" evidence="4">
    <location>
        <begin position="259"/>
        <end position="328"/>
    </location>
</feature>
<evidence type="ECO:0000256" key="3">
    <source>
        <dbReference type="ARBA" id="ARBA00023163"/>
    </source>
</evidence>
<feature type="region of interest" description="Disordered" evidence="4">
    <location>
        <begin position="29"/>
        <end position="125"/>
    </location>
</feature>
<evidence type="ECO:0000256" key="2">
    <source>
        <dbReference type="ARBA" id="ARBA00023125"/>
    </source>
</evidence>
<dbReference type="SUPFAM" id="SSF117856">
    <property type="entry name" value="AF0104/ALDC/Ptd012-like"/>
    <property type="match status" value="1"/>
</dbReference>
<sequence length="328" mass="35748">MKGEYQEEKQDHHHHTNTDMFYKLQQQTRTFHHQTQNQPQPTFHHPFHIPTTTTTQTSEEADSRRSPTNTTSTTPTTITSYNKLQQSTNNLSSHDGATIEVIRRPRGRPPGSKNKAKPPIIITKEPEPSMSPYVLELPPNVDIIESVFQFCHKRNISLCIFNGSGSVTNVTLHQPSSTPGATVTFHGRFDILSISATIFPNNNNSNSSSNNNNNSAWPSSFTITLGGPQGQVFGGAVVGSLASAGTIYLIAATFNNPTYQRLPVDDNNEARNAGVISDGGGGGNEGRRHHSPPAESGGGGSRENQMGMYSTFQSDVIWAPTARPPPPY</sequence>
<feature type="compositionally biased region" description="Low complexity" evidence="4">
    <location>
        <begin position="66"/>
        <end position="80"/>
    </location>
</feature>
<evidence type="ECO:0000313" key="7">
    <source>
        <dbReference type="Proteomes" id="UP001454036"/>
    </source>
</evidence>
<feature type="compositionally biased region" description="Polar residues" evidence="4">
    <location>
        <begin position="302"/>
        <end position="314"/>
    </location>
</feature>
<dbReference type="PROSITE" id="PS51742">
    <property type="entry name" value="PPC"/>
    <property type="match status" value="1"/>
</dbReference>
<evidence type="ECO:0000259" key="5">
    <source>
        <dbReference type="PROSITE" id="PS51742"/>
    </source>
</evidence>
<gene>
    <name evidence="6" type="ORF">LIER_14964</name>
</gene>
<dbReference type="PANTHER" id="PTHR31100">
    <property type="entry name" value="AT-HOOK MOTIF NUCLEAR-LOCALIZED PROTEIN 15"/>
    <property type="match status" value="1"/>
</dbReference>
<organism evidence="6 7">
    <name type="scientific">Lithospermum erythrorhizon</name>
    <name type="common">Purple gromwell</name>
    <name type="synonym">Lithospermum officinale var. erythrorhizon</name>
    <dbReference type="NCBI Taxonomy" id="34254"/>
    <lineage>
        <taxon>Eukaryota</taxon>
        <taxon>Viridiplantae</taxon>
        <taxon>Streptophyta</taxon>
        <taxon>Embryophyta</taxon>
        <taxon>Tracheophyta</taxon>
        <taxon>Spermatophyta</taxon>
        <taxon>Magnoliopsida</taxon>
        <taxon>eudicotyledons</taxon>
        <taxon>Gunneridae</taxon>
        <taxon>Pentapetalae</taxon>
        <taxon>asterids</taxon>
        <taxon>lamiids</taxon>
        <taxon>Boraginales</taxon>
        <taxon>Boraginaceae</taxon>
        <taxon>Boraginoideae</taxon>
        <taxon>Lithospermeae</taxon>
        <taxon>Lithospermum</taxon>
    </lineage>
</organism>
<evidence type="ECO:0000256" key="4">
    <source>
        <dbReference type="SAM" id="MobiDB-lite"/>
    </source>
</evidence>
<proteinExistence type="predicted"/>
<dbReference type="GO" id="GO:0003680">
    <property type="term" value="F:minor groove of adenine-thymine-rich DNA binding"/>
    <property type="evidence" value="ECO:0007669"/>
    <property type="project" value="InterPro"/>
</dbReference>
<dbReference type="AlphaFoldDB" id="A0AAV3Q3K8"/>